<dbReference type="OrthoDB" id="9815923at2"/>
<evidence type="ECO:0000256" key="2">
    <source>
        <dbReference type="SAM" id="Phobius"/>
    </source>
</evidence>
<dbReference type="InterPro" id="IPR001173">
    <property type="entry name" value="Glyco_trans_2-like"/>
</dbReference>
<reference evidence="4 5" key="1">
    <citation type="submission" date="2017-07" db="EMBL/GenBank/DDBJ databases">
        <title>Analysis of two Campylobacter avium genomes and identification of a novel hippuricase gene.</title>
        <authorList>
            <person name="Miller W.G."/>
            <person name="Chapman M.H."/>
            <person name="Yee E."/>
            <person name="Revez J."/>
            <person name="Bono J.L."/>
            <person name="Rossi M."/>
        </authorList>
    </citation>
    <scope>NUCLEOTIDE SEQUENCE [LARGE SCALE GENOMIC DNA]</scope>
    <source>
        <strain evidence="4 5">LMG 24591</strain>
    </source>
</reference>
<dbReference type="Gene3D" id="3.90.550.10">
    <property type="entry name" value="Spore Coat Polysaccharide Biosynthesis Protein SpsA, Chain A"/>
    <property type="match status" value="1"/>
</dbReference>
<keyword evidence="4" id="KW-0808">Transferase</keyword>
<protein>
    <submittedName>
        <fullName evidence="4">Glycosyltransferase, family 2</fullName>
    </submittedName>
</protein>
<dbReference type="InterPro" id="IPR029044">
    <property type="entry name" value="Nucleotide-diphossugar_trans"/>
</dbReference>
<gene>
    <name evidence="4" type="ORF">CAV_1730</name>
</gene>
<keyword evidence="2" id="KW-0812">Transmembrane</keyword>
<feature type="transmembrane region" description="Helical" evidence="2">
    <location>
        <begin position="232"/>
        <end position="252"/>
    </location>
</feature>
<dbReference type="EMBL" id="CP022347">
    <property type="protein sequence ID" value="ASQ31321.1"/>
    <property type="molecule type" value="Genomic_DNA"/>
</dbReference>
<keyword evidence="2" id="KW-0472">Membrane</keyword>
<dbReference type="PANTHER" id="PTHR43630:SF2">
    <property type="entry name" value="GLYCOSYLTRANSFERASE"/>
    <property type="match status" value="1"/>
</dbReference>
<keyword evidence="5" id="KW-1185">Reference proteome</keyword>
<dbReference type="KEGG" id="cavi:CAV_1730"/>
<dbReference type="CDD" id="cd02511">
    <property type="entry name" value="Beta4Glucosyltransferase"/>
    <property type="match status" value="1"/>
</dbReference>
<dbReference type="Proteomes" id="UP000201169">
    <property type="component" value="Chromosome"/>
</dbReference>
<evidence type="ECO:0000256" key="1">
    <source>
        <dbReference type="ARBA" id="ARBA00038494"/>
    </source>
</evidence>
<accession>A0A222MZS3</accession>
<dbReference type="GO" id="GO:0016740">
    <property type="term" value="F:transferase activity"/>
    <property type="evidence" value="ECO:0007669"/>
    <property type="project" value="UniProtKB-KW"/>
</dbReference>
<evidence type="ECO:0000313" key="5">
    <source>
        <dbReference type="Proteomes" id="UP000201169"/>
    </source>
</evidence>
<dbReference type="PANTHER" id="PTHR43630">
    <property type="entry name" value="POLY-BETA-1,6-N-ACETYL-D-GLUCOSAMINE SYNTHASE"/>
    <property type="match status" value="1"/>
</dbReference>
<dbReference type="Pfam" id="PF00535">
    <property type="entry name" value="Glycos_transf_2"/>
    <property type="match status" value="1"/>
</dbReference>
<dbReference type="RefSeq" id="WP_094324454.1">
    <property type="nucleotide sequence ID" value="NZ_CP022347.1"/>
</dbReference>
<dbReference type="AlphaFoldDB" id="A0A222MZS3"/>
<keyword evidence="2" id="KW-1133">Transmembrane helix</keyword>
<name>A0A222MZS3_9BACT</name>
<proteinExistence type="inferred from homology"/>
<organism evidence="4 5">
    <name type="scientific">Campylobacter avium LMG 24591</name>
    <dbReference type="NCBI Taxonomy" id="522484"/>
    <lineage>
        <taxon>Bacteria</taxon>
        <taxon>Pseudomonadati</taxon>
        <taxon>Campylobacterota</taxon>
        <taxon>Epsilonproteobacteria</taxon>
        <taxon>Campylobacterales</taxon>
        <taxon>Campylobacteraceae</taxon>
        <taxon>Campylobacter</taxon>
    </lineage>
</organism>
<evidence type="ECO:0000259" key="3">
    <source>
        <dbReference type="Pfam" id="PF00535"/>
    </source>
</evidence>
<evidence type="ECO:0000313" key="4">
    <source>
        <dbReference type="EMBL" id="ASQ31321.1"/>
    </source>
</evidence>
<dbReference type="SUPFAM" id="SSF53448">
    <property type="entry name" value="Nucleotide-diphospho-sugar transferases"/>
    <property type="match status" value="1"/>
</dbReference>
<comment type="similarity">
    <text evidence="1">Belongs to the glycosyltransferase 2 family. WaaE/KdtX subfamily.</text>
</comment>
<feature type="domain" description="Glycosyltransferase 2-like" evidence="3">
    <location>
        <begin position="9"/>
        <end position="142"/>
    </location>
</feature>
<sequence length="267" mass="31193">MKNNKLPLSACILVKNAQKHIKECLENLQDFDEIILLDNESSDDTLKIAKEFNESYKNLKIYQSEFIGFGALKNLALSYATNEWIFSIDSDEVLEKECLDFLKDFFKSPPSKDIILALPRKNLYKNEWIKASGWYPDYVIRVFNKNYTKFNENIVHESVIVPKDAKIKRLDFGIRHYACSSIEDIVKKMNLYTSHSAKEKFKKGKKASISGAIFRFFFTFFKDYFFRKGIFYGYKGLVISLMNAQGAFLRYIKLYELNKDEKASHTS</sequence>